<name>A0ABW2T9U7_9ACTN</name>
<feature type="transmembrane region" description="Helical" evidence="1">
    <location>
        <begin position="186"/>
        <end position="208"/>
    </location>
</feature>
<gene>
    <name evidence="2" type="ORF">ACFQVD_30810</name>
</gene>
<feature type="transmembrane region" description="Helical" evidence="1">
    <location>
        <begin position="315"/>
        <end position="339"/>
    </location>
</feature>
<sequence length="347" mass="35950">MSENGTVPPGRPWPILLPGQAAVFGLAVFLLDRAASGVVAERAAVTVRVTEDARAELVRYGESVVVGGATSFLLIATILLVPVAVLLRCGSRRAAAAGLVTMGLLTPPYLAGLAVVAFTTDPVSGIQAGFMSSQTADLLRSWLPGWYAPARTALPGAAVMAWLTSVFLLSRSAAVRWRAVPAPRAVPLLLGHLPLIGVLVTVFGSVAIGQTERLAHQEARAAAGEYAGAGLFYLEHATGTVWRYAVLLAVAGALALMLAAVVHRTGIRAPLLVVHGMAGVPLLLLLLVVSFATPFAVSGAADEPVPPVLGSGPEWYFPALLTQTFLGAFAYVTATVLLIRGDRAAQG</sequence>
<accession>A0ABW2T9U7</accession>
<dbReference type="EMBL" id="JBHTEE010000001">
    <property type="protein sequence ID" value="MFC7604509.1"/>
    <property type="molecule type" value="Genomic_DNA"/>
</dbReference>
<proteinExistence type="predicted"/>
<feature type="transmembrane region" description="Helical" evidence="1">
    <location>
        <begin position="94"/>
        <end position="118"/>
    </location>
</feature>
<keyword evidence="1" id="KW-1133">Transmembrane helix</keyword>
<evidence type="ECO:0008006" key="4">
    <source>
        <dbReference type="Google" id="ProtNLM"/>
    </source>
</evidence>
<reference evidence="3" key="1">
    <citation type="journal article" date="2019" name="Int. J. Syst. Evol. Microbiol.">
        <title>The Global Catalogue of Microorganisms (GCM) 10K type strain sequencing project: providing services to taxonomists for standard genome sequencing and annotation.</title>
        <authorList>
            <consortium name="The Broad Institute Genomics Platform"/>
            <consortium name="The Broad Institute Genome Sequencing Center for Infectious Disease"/>
            <person name="Wu L."/>
            <person name="Ma J."/>
        </authorList>
    </citation>
    <scope>NUCLEOTIDE SEQUENCE [LARGE SCALE GENOMIC DNA]</scope>
    <source>
        <strain evidence="3">JCM 10083</strain>
    </source>
</reference>
<evidence type="ECO:0000313" key="2">
    <source>
        <dbReference type="EMBL" id="MFC7604509.1"/>
    </source>
</evidence>
<feature type="transmembrane region" description="Helical" evidence="1">
    <location>
        <begin position="241"/>
        <end position="262"/>
    </location>
</feature>
<organism evidence="2 3">
    <name type="scientific">Streptosporangium amethystogenes subsp. fukuiense</name>
    <dbReference type="NCBI Taxonomy" id="698418"/>
    <lineage>
        <taxon>Bacteria</taxon>
        <taxon>Bacillati</taxon>
        <taxon>Actinomycetota</taxon>
        <taxon>Actinomycetes</taxon>
        <taxon>Streptosporangiales</taxon>
        <taxon>Streptosporangiaceae</taxon>
        <taxon>Streptosporangium</taxon>
    </lineage>
</organism>
<keyword evidence="3" id="KW-1185">Reference proteome</keyword>
<evidence type="ECO:0000256" key="1">
    <source>
        <dbReference type="SAM" id="Phobius"/>
    </source>
</evidence>
<feature type="transmembrane region" description="Helical" evidence="1">
    <location>
        <begin position="269"/>
        <end position="295"/>
    </location>
</feature>
<dbReference type="RefSeq" id="WP_343972372.1">
    <property type="nucleotide sequence ID" value="NZ_BAAAGK010000093.1"/>
</dbReference>
<comment type="caution">
    <text evidence="2">The sequence shown here is derived from an EMBL/GenBank/DDBJ whole genome shotgun (WGS) entry which is preliminary data.</text>
</comment>
<keyword evidence="1" id="KW-0472">Membrane</keyword>
<feature type="transmembrane region" description="Helical" evidence="1">
    <location>
        <begin position="64"/>
        <end position="87"/>
    </location>
</feature>
<protein>
    <recommendedName>
        <fullName evidence="4">Integral membrane protein</fullName>
    </recommendedName>
</protein>
<dbReference type="Proteomes" id="UP001596514">
    <property type="component" value="Unassembled WGS sequence"/>
</dbReference>
<feature type="transmembrane region" description="Helical" evidence="1">
    <location>
        <begin position="153"/>
        <end position="174"/>
    </location>
</feature>
<evidence type="ECO:0000313" key="3">
    <source>
        <dbReference type="Proteomes" id="UP001596514"/>
    </source>
</evidence>
<keyword evidence="1" id="KW-0812">Transmembrane</keyword>